<evidence type="ECO:0000256" key="4">
    <source>
        <dbReference type="ARBA" id="ARBA00023125"/>
    </source>
</evidence>
<accession>A0A2D6YHT6</accession>
<dbReference type="PANTHER" id="PTHR43133">
    <property type="entry name" value="RNA POLYMERASE ECF-TYPE SIGMA FACTO"/>
    <property type="match status" value="1"/>
</dbReference>
<dbReference type="Pfam" id="PF04542">
    <property type="entry name" value="Sigma70_r2"/>
    <property type="match status" value="1"/>
</dbReference>
<gene>
    <name evidence="8" type="ORF">CMN54_04640</name>
</gene>
<dbReference type="Pfam" id="PF08281">
    <property type="entry name" value="Sigma70_r4_2"/>
    <property type="match status" value="1"/>
</dbReference>
<dbReference type="AlphaFoldDB" id="A0A2D6YHT6"/>
<dbReference type="InterPro" id="IPR007627">
    <property type="entry name" value="RNA_pol_sigma70_r2"/>
</dbReference>
<feature type="domain" description="RNA polymerase sigma factor 70 region 4 type 2" evidence="7">
    <location>
        <begin position="120"/>
        <end position="172"/>
    </location>
</feature>
<proteinExistence type="inferred from homology"/>
<dbReference type="PANTHER" id="PTHR43133:SF8">
    <property type="entry name" value="RNA POLYMERASE SIGMA FACTOR HI_1459-RELATED"/>
    <property type="match status" value="1"/>
</dbReference>
<evidence type="ECO:0000313" key="9">
    <source>
        <dbReference type="Proteomes" id="UP000226525"/>
    </source>
</evidence>
<evidence type="ECO:0000256" key="1">
    <source>
        <dbReference type="ARBA" id="ARBA00010641"/>
    </source>
</evidence>
<evidence type="ECO:0000313" key="8">
    <source>
        <dbReference type="EMBL" id="MAH62731.1"/>
    </source>
</evidence>
<dbReference type="InterPro" id="IPR014284">
    <property type="entry name" value="RNA_pol_sigma-70_dom"/>
</dbReference>
<dbReference type="Gene3D" id="1.10.1740.10">
    <property type="match status" value="1"/>
</dbReference>
<organism evidence="8 9">
    <name type="scientific">SAR324 cluster bacterium</name>
    <dbReference type="NCBI Taxonomy" id="2024889"/>
    <lineage>
        <taxon>Bacteria</taxon>
        <taxon>Deltaproteobacteria</taxon>
        <taxon>SAR324 cluster</taxon>
    </lineage>
</organism>
<dbReference type="EMBL" id="NZEX01000048">
    <property type="protein sequence ID" value="MAH62731.1"/>
    <property type="molecule type" value="Genomic_DNA"/>
</dbReference>
<sequence length="182" mass="21272">MEQPPQTDEELVRAFQRGDRQAFGQLIERHQDRLYRLALAWLGNSDFAEDAVQEAFLREFNSLPRFRFGATPFSWLYRTLRNICCEINRRQSKLKAFENAELAVWKDRTGHLATGEQSLERIRALIVQLPTRQQEVVLLRLFEECSEEETANAMGCRRGTVKALLYKARQQLQLGLQEERVS</sequence>
<evidence type="ECO:0008006" key="10">
    <source>
        <dbReference type="Google" id="ProtNLM"/>
    </source>
</evidence>
<feature type="domain" description="RNA polymerase sigma-70 region 2" evidence="6">
    <location>
        <begin position="26"/>
        <end position="92"/>
    </location>
</feature>
<evidence type="ECO:0000256" key="2">
    <source>
        <dbReference type="ARBA" id="ARBA00023015"/>
    </source>
</evidence>
<dbReference type="SUPFAM" id="SSF88946">
    <property type="entry name" value="Sigma2 domain of RNA polymerase sigma factors"/>
    <property type="match status" value="1"/>
</dbReference>
<dbReference type="GO" id="GO:0006352">
    <property type="term" value="P:DNA-templated transcription initiation"/>
    <property type="evidence" value="ECO:0007669"/>
    <property type="project" value="InterPro"/>
</dbReference>
<comment type="similarity">
    <text evidence="1">Belongs to the sigma-70 factor family. ECF subfamily.</text>
</comment>
<protein>
    <recommendedName>
        <fullName evidence="10">RNA polymerase sigma factor</fullName>
    </recommendedName>
</protein>
<comment type="caution">
    <text evidence="8">The sequence shown here is derived from an EMBL/GenBank/DDBJ whole genome shotgun (WGS) entry which is preliminary data.</text>
</comment>
<dbReference type="InterPro" id="IPR013249">
    <property type="entry name" value="RNA_pol_sigma70_r4_t2"/>
</dbReference>
<name>A0A2D6YHT6_9DELT</name>
<dbReference type="Proteomes" id="UP000226525">
    <property type="component" value="Unassembled WGS sequence"/>
</dbReference>
<dbReference type="InterPro" id="IPR013324">
    <property type="entry name" value="RNA_pol_sigma_r3/r4-like"/>
</dbReference>
<evidence type="ECO:0000256" key="3">
    <source>
        <dbReference type="ARBA" id="ARBA00023082"/>
    </source>
</evidence>
<reference evidence="9" key="1">
    <citation type="submission" date="2017-09" db="EMBL/GenBank/DDBJ databases">
        <title>The Reconstruction of 2,631 Draft Metagenome-Assembled Genomes from the Global Oceans.</title>
        <authorList>
            <person name="Tully B.J."/>
            <person name="Graham E.D."/>
            <person name="Heidelberg J.F."/>
        </authorList>
    </citation>
    <scope>NUCLEOTIDE SEQUENCE [LARGE SCALE GENOMIC DNA]</scope>
</reference>
<evidence type="ECO:0000259" key="7">
    <source>
        <dbReference type="Pfam" id="PF08281"/>
    </source>
</evidence>
<dbReference type="Gene3D" id="1.10.10.10">
    <property type="entry name" value="Winged helix-like DNA-binding domain superfamily/Winged helix DNA-binding domain"/>
    <property type="match status" value="1"/>
</dbReference>
<evidence type="ECO:0000259" key="6">
    <source>
        <dbReference type="Pfam" id="PF04542"/>
    </source>
</evidence>
<keyword evidence="3" id="KW-0731">Sigma factor</keyword>
<dbReference type="InterPro" id="IPR036388">
    <property type="entry name" value="WH-like_DNA-bd_sf"/>
</dbReference>
<keyword evidence="2" id="KW-0805">Transcription regulation</keyword>
<keyword evidence="4" id="KW-0238">DNA-binding</keyword>
<evidence type="ECO:0000256" key="5">
    <source>
        <dbReference type="ARBA" id="ARBA00023163"/>
    </source>
</evidence>
<dbReference type="InterPro" id="IPR039425">
    <property type="entry name" value="RNA_pol_sigma-70-like"/>
</dbReference>
<dbReference type="InterPro" id="IPR013325">
    <property type="entry name" value="RNA_pol_sigma_r2"/>
</dbReference>
<dbReference type="GO" id="GO:0016987">
    <property type="term" value="F:sigma factor activity"/>
    <property type="evidence" value="ECO:0007669"/>
    <property type="project" value="UniProtKB-KW"/>
</dbReference>
<dbReference type="CDD" id="cd06171">
    <property type="entry name" value="Sigma70_r4"/>
    <property type="match status" value="1"/>
</dbReference>
<dbReference type="NCBIfam" id="TIGR02937">
    <property type="entry name" value="sigma70-ECF"/>
    <property type="match status" value="1"/>
</dbReference>
<dbReference type="SUPFAM" id="SSF88659">
    <property type="entry name" value="Sigma3 and sigma4 domains of RNA polymerase sigma factors"/>
    <property type="match status" value="1"/>
</dbReference>
<dbReference type="GO" id="GO:0003677">
    <property type="term" value="F:DNA binding"/>
    <property type="evidence" value="ECO:0007669"/>
    <property type="project" value="UniProtKB-KW"/>
</dbReference>
<keyword evidence="5" id="KW-0804">Transcription</keyword>